<protein>
    <recommendedName>
        <fullName evidence="1">Cdc23 domain-containing protein</fullName>
    </recommendedName>
</protein>
<dbReference type="AlphaFoldDB" id="A0A7J7MY97"/>
<gene>
    <name evidence="2" type="ORF">GIB67_032911</name>
</gene>
<name>A0A7J7MY97_9MAGN</name>
<evidence type="ECO:0000313" key="3">
    <source>
        <dbReference type="Proteomes" id="UP000541444"/>
    </source>
</evidence>
<dbReference type="Proteomes" id="UP000541444">
    <property type="component" value="Unassembled WGS sequence"/>
</dbReference>
<evidence type="ECO:0000259" key="1">
    <source>
        <dbReference type="Pfam" id="PF04049"/>
    </source>
</evidence>
<proteinExistence type="predicted"/>
<dbReference type="InterPro" id="IPR011990">
    <property type="entry name" value="TPR-like_helical_dom_sf"/>
</dbReference>
<organism evidence="2 3">
    <name type="scientific">Kingdonia uniflora</name>
    <dbReference type="NCBI Taxonomy" id="39325"/>
    <lineage>
        <taxon>Eukaryota</taxon>
        <taxon>Viridiplantae</taxon>
        <taxon>Streptophyta</taxon>
        <taxon>Embryophyta</taxon>
        <taxon>Tracheophyta</taxon>
        <taxon>Spermatophyta</taxon>
        <taxon>Magnoliopsida</taxon>
        <taxon>Ranunculales</taxon>
        <taxon>Circaeasteraceae</taxon>
        <taxon>Kingdonia</taxon>
    </lineage>
</organism>
<dbReference type="OrthoDB" id="10262026at2759"/>
<dbReference type="Pfam" id="PF04049">
    <property type="entry name" value="ANAPC8"/>
    <property type="match status" value="1"/>
</dbReference>
<feature type="domain" description="Cdc23" evidence="1">
    <location>
        <begin position="7"/>
        <end position="71"/>
    </location>
</feature>
<dbReference type="EMBL" id="JACGCM010001183">
    <property type="protein sequence ID" value="KAF6159827.1"/>
    <property type="molecule type" value="Genomic_DNA"/>
</dbReference>
<comment type="caution">
    <text evidence="2">The sequence shown here is derived from an EMBL/GenBank/DDBJ whole genome shotgun (WGS) entry which is preliminary data.</text>
</comment>
<keyword evidence="3" id="KW-1185">Reference proteome</keyword>
<sequence>MISKESCRNELRTAIRQLSDRCLYSASRWAAEQLVGIEQDPAKATPSHTRRKMKLEHGKLLDEVKARMNEEKLKRCKEVRIHFLGQFEEAEERKKIYYKGLVKAGGLPYDDSSDHDIPQTLDVRGVIEVNEDEVAMEVDDPRPMEVADVQVPEGALMKKNLPLKC</sequence>
<accession>A0A7J7MY97</accession>
<evidence type="ECO:0000313" key="2">
    <source>
        <dbReference type="EMBL" id="KAF6159827.1"/>
    </source>
</evidence>
<dbReference type="InterPro" id="IPR007192">
    <property type="entry name" value="APC8"/>
</dbReference>
<dbReference type="GO" id="GO:0005680">
    <property type="term" value="C:anaphase-promoting complex"/>
    <property type="evidence" value="ECO:0007669"/>
    <property type="project" value="InterPro"/>
</dbReference>
<dbReference type="Gene3D" id="1.25.40.10">
    <property type="entry name" value="Tetratricopeptide repeat domain"/>
    <property type="match status" value="1"/>
</dbReference>
<reference evidence="2 3" key="1">
    <citation type="journal article" date="2020" name="IScience">
        <title>Genome Sequencing of the Endangered Kingdonia uniflora (Circaeasteraceae, Ranunculales) Reveals Potential Mechanisms of Evolutionary Specialization.</title>
        <authorList>
            <person name="Sun Y."/>
            <person name="Deng T."/>
            <person name="Zhang A."/>
            <person name="Moore M.J."/>
            <person name="Landis J.B."/>
            <person name="Lin N."/>
            <person name="Zhang H."/>
            <person name="Zhang X."/>
            <person name="Huang J."/>
            <person name="Zhang X."/>
            <person name="Sun H."/>
            <person name="Wang H."/>
        </authorList>
    </citation>
    <scope>NUCLEOTIDE SEQUENCE [LARGE SCALE GENOMIC DNA]</scope>
    <source>
        <strain evidence="2">TB1705</strain>
        <tissue evidence="2">Leaf</tissue>
    </source>
</reference>